<proteinExistence type="predicted"/>
<dbReference type="GO" id="GO:0032259">
    <property type="term" value="P:methylation"/>
    <property type="evidence" value="ECO:0007669"/>
    <property type="project" value="UniProtKB-KW"/>
</dbReference>
<comment type="caution">
    <text evidence="2">The sequence shown here is derived from an EMBL/GenBank/DDBJ whole genome shotgun (WGS) entry which is preliminary data.</text>
</comment>
<evidence type="ECO:0000313" key="2">
    <source>
        <dbReference type="EMBL" id="MCA9380543.1"/>
    </source>
</evidence>
<dbReference type="CDD" id="cd02440">
    <property type="entry name" value="AdoMet_MTases"/>
    <property type="match status" value="1"/>
</dbReference>
<dbReference type="InterPro" id="IPR013216">
    <property type="entry name" value="Methyltransf_11"/>
</dbReference>
<evidence type="ECO:0000313" key="3">
    <source>
        <dbReference type="Proteomes" id="UP000745577"/>
    </source>
</evidence>
<dbReference type="InterPro" id="IPR029063">
    <property type="entry name" value="SAM-dependent_MTases_sf"/>
</dbReference>
<dbReference type="AlphaFoldDB" id="A0A955IBY5"/>
<evidence type="ECO:0000259" key="1">
    <source>
        <dbReference type="Pfam" id="PF08241"/>
    </source>
</evidence>
<name>A0A955IBY5_9BACT</name>
<reference evidence="2" key="1">
    <citation type="submission" date="2020-04" db="EMBL/GenBank/DDBJ databases">
        <authorList>
            <person name="Zhang T."/>
        </authorList>
    </citation>
    <scope>NUCLEOTIDE SEQUENCE</scope>
    <source>
        <strain evidence="2">HKST-UBA15</strain>
    </source>
</reference>
<dbReference type="Pfam" id="PF08241">
    <property type="entry name" value="Methyltransf_11"/>
    <property type="match status" value="1"/>
</dbReference>
<dbReference type="Gene3D" id="3.40.50.150">
    <property type="entry name" value="Vaccinia Virus protein VP39"/>
    <property type="match status" value="1"/>
</dbReference>
<dbReference type="Proteomes" id="UP000745577">
    <property type="component" value="Unassembled WGS sequence"/>
</dbReference>
<dbReference type="SUPFAM" id="SSF53335">
    <property type="entry name" value="S-adenosyl-L-methionine-dependent methyltransferases"/>
    <property type="match status" value="1"/>
</dbReference>
<reference evidence="2" key="2">
    <citation type="journal article" date="2021" name="Microbiome">
        <title>Successional dynamics and alternative stable states in a saline activated sludge microbial community over 9 years.</title>
        <authorList>
            <person name="Wang Y."/>
            <person name="Ye J."/>
            <person name="Ju F."/>
            <person name="Liu L."/>
            <person name="Boyd J.A."/>
            <person name="Deng Y."/>
            <person name="Parks D.H."/>
            <person name="Jiang X."/>
            <person name="Yin X."/>
            <person name="Woodcroft B.J."/>
            <person name="Tyson G.W."/>
            <person name="Hugenholtz P."/>
            <person name="Polz M.F."/>
            <person name="Zhang T."/>
        </authorList>
    </citation>
    <scope>NUCLEOTIDE SEQUENCE</scope>
    <source>
        <strain evidence="2">HKST-UBA15</strain>
    </source>
</reference>
<dbReference type="GO" id="GO:0008757">
    <property type="term" value="F:S-adenosylmethionine-dependent methyltransferase activity"/>
    <property type="evidence" value="ECO:0007669"/>
    <property type="project" value="InterPro"/>
</dbReference>
<keyword evidence="2" id="KW-0489">Methyltransferase</keyword>
<gene>
    <name evidence="2" type="ORF">KC675_05180</name>
</gene>
<feature type="domain" description="Methyltransferase type 11" evidence="1">
    <location>
        <begin position="28"/>
        <end position="118"/>
    </location>
</feature>
<sequence>MIDTFQRYLYVYNYIKKISEGKKSFNVLDVGPNGPGLARYISEFPNVRLTLLETDEYKFLKEDIEAYPEVDFVNYDGERSKFKDSTFDLVTCIDTFEHVPPQNRETFIKELARVAKNDIIMSFPLDHAEPFEKILRMMFLNKIKFLDEHKLYGQPNEDDFKKFLKSNKVRLIETDNNLNVYLWIPVKLFSSVLYRVVEHRKAMSFKMFKVYAKGFHRVLTYGKPYSKTFLLSKK</sequence>
<keyword evidence="2" id="KW-0808">Transferase</keyword>
<organism evidence="2 3">
    <name type="scientific">Candidatus Dojkabacteria bacterium</name>
    <dbReference type="NCBI Taxonomy" id="2099670"/>
    <lineage>
        <taxon>Bacteria</taxon>
        <taxon>Candidatus Dojkabacteria</taxon>
    </lineage>
</organism>
<accession>A0A955IBY5</accession>
<dbReference type="EMBL" id="JAGQLL010000082">
    <property type="protein sequence ID" value="MCA9380543.1"/>
    <property type="molecule type" value="Genomic_DNA"/>
</dbReference>
<protein>
    <submittedName>
        <fullName evidence="2">Class I SAM-dependent methyltransferase</fullName>
    </submittedName>
</protein>